<sequence>MTGNFVKNGSFEALGSLLMTSADSQADLVLPNFGGTSKRIGNNEFTYPGEVYTDRDTKSAFYISNLLTKFIDLHKINLKDTEDFNFNINSSELVFIFGSKSNEVTQRLLDNYEVSNNFSMSFGETWTIHSNGSGENYSIINPSTLSRTEYENTTDYGVIARFTQVSKPGKTTFVIAGLGSRATEGCGLYFASNWELLNAKFGDQNVAAVILKFAPPVTPQNYEVQEWLV</sequence>
<protein>
    <submittedName>
        <fullName evidence="1">Uncharacterized protein</fullName>
    </submittedName>
</protein>
<dbReference type="KEGG" id="sfol:H3H32_26545"/>
<dbReference type="AlphaFoldDB" id="A0A7G5GRJ9"/>
<gene>
    <name evidence="1" type="ORF">H3H32_26545</name>
</gene>
<organism evidence="1 2">
    <name type="scientific">Spirosoma foliorum</name>
    <dbReference type="NCBI Taxonomy" id="2710596"/>
    <lineage>
        <taxon>Bacteria</taxon>
        <taxon>Pseudomonadati</taxon>
        <taxon>Bacteroidota</taxon>
        <taxon>Cytophagia</taxon>
        <taxon>Cytophagales</taxon>
        <taxon>Cytophagaceae</taxon>
        <taxon>Spirosoma</taxon>
    </lineage>
</organism>
<evidence type="ECO:0000313" key="1">
    <source>
        <dbReference type="EMBL" id="QMW01491.1"/>
    </source>
</evidence>
<keyword evidence="2" id="KW-1185">Reference proteome</keyword>
<proteinExistence type="predicted"/>
<name>A0A7G5GRJ9_9BACT</name>
<dbReference type="Proteomes" id="UP000515369">
    <property type="component" value="Chromosome"/>
</dbReference>
<accession>A0A7G5GRJ9</accession>
<dbReference type="RefSeq" id="WP_182458773.1">
    <property type="nucleotide sequence ID" value="NZ_CP059732.1"/>
</dbReference>
<reference evidence="1 2" key="1">
    <citation type="submission" date="2020-07" db="EMBL/GenBank/DDBJ databases">
        <title>Spirosoma foliorum sp. nov., isolated from the leaves on the Nejang mountain Korea, Republic of.</title>
        <authorList>
            <person name="Ho H."/>
            <person name="Lee Y.-J."/>
            <person name="Nurcahyanto D.-A."/>
            <person name="Kim S.-G."/>
        </authorList>
    </citation>
    <scope>NUCLEOTIDE SEQUENCE [LARGE SCALE GENOMIC DNA]</scope>
    <source>
        <strain evidence="1 2">PL0136</strain>
    </source>
</reference>
<evidence type="ECO:0000313" key="2">
    <source>
        <dbReference type="Proteomes" id="UP000515369"/>
    </source>
</evidence>
<dbReference type="EMBL" id="CP059732">
    <property type="protein sequence ID" value="QMW01491.1"/>
    <property type="molecule type" value="Genomic_DNA"/>
</dbReference>